<organism evidence="1 2">
    <name type="scientific">Streptomyces mashuensis</name>
    <dbReference type="NCBI Taxonomy" id="33904"/>
    <lineage>
        <taxon>Bacteria</taxon>
        <taxon>Bacillati</taxon>
        <taxon>Actinomycetota</taxon>
        <taxon>Actinomycetes</taxon>
        <taxon>Kitasatosporales</taxon>
        <taxon>Streptomycetaceae</taxon>
        <taxon>Streptomyces</taxon>
    </lineage>
</organism>
<dbReference type="RefSeq" id="WP_190132312.1">
    <property type="nucleotide sequence ID" value="NZ_BNBD01000014.1"/>
</dbReference>
<evidence type="ECO:0000313" key="1">
    <source>
        <dbReference type="EMBL" id="GHF65568.1"/>
    </source>
</evidence>
<dbReference type="AlphaFoldDB" id="A0A919B7Z3"/>
<keyword evidence="2" id="KW-1185">Reference proteome</keyword>
<gene>
    <name evidence="1" type="ORF">GCM10010218_53840</name>
</gene>
<evidence type="ECO:0000313" key="2">
    <source>
        <dbReference type="Proteomes" id="UP000638313"/>
    </source>
</evidence>
<reference evidence="1" key="1">
    <citation type="journal article" date="2014" name="Int. J. Syst. Evol. Microbiol.">
        <title>Complete genome sequence of Corynebacterium casei LMG S-19264T (=DSM 44701T), isolated from a smear-ripened cheese.</title>
        <authorList>
            <consortium name="US DOE Joint Genome Institute (JGI-PGF)"/>
            <person name="Walter F."/>
            <person name="Albersmeier A."/>
            <person name="Kalinowski J."/>
            <person name="Ruckert C."/>
        </authorList>
    </citation>
    <scope>NUCLEOTIDE SEQUENCE</scope>
    <source>
        <strain evidence="1">JCM 4059</strain>
    </source>
</reference>
<accession>A0A919B7Z3</accession>
<reference evidence="1" key="2">
    <citation type="submission" date="2020-09" db="EMBL/GenBank/DDBJ databases">
        <authorList>
            <person name="Sun Q."/>
            <person name="Ohkuma M."/>
        </authorList>
    </citation>
    <scope>NUCLEOTIDE SEQUENCE</scope>
    <source>
        <strain evidence="1">JCM 4059</strain>
    </source>
</reference>
<dbReference type="Gene3D" id="2.60.120.620">
    <property type="entry name" value="q2cbj1_9rhob like domain"/>
    <property type="match status" value="1"/>
</dbReference>
<proteinExistence type="predicted"/>
<name>A0A919B7Z3_9ACTN</name>
<dbReference type="Proteomes" id="UP000638313">
    <property type="component" value="Unassembled WGS sequence"/>
</dbReference>
<sequence>MIHMTETLGVQTVEDFLTTDETAELTKIVDDHLAATGWVPARPSEGTTPPQAAQAVLNGAVHRALPVLRRVFPSAVGVDEWLYHDLKPGDRIRPHVHGVGDPQARPHRIARVVFNLQDADEGGQFYLDTYASDDLWSQAVPDSSDHGPGTRYVPEITARSGPVKLDEIPHTRWICVPPPGTLVVYGSQLVHGVTPLVSGRARKLITDLLA</sequence>
<protein>
    <submittedName>
        <fullName evidence="1">Uncharacterized protein</fullName>
    </submittedName>
</protein>
<comment type="caution">
    <text evidence="1">The sequence shown here is derived from an EMBL/GenBank/DDBJ whole genome shotgun (WGS) entry which is preliminary data.</text>
</comment>
<dbReference type="SUPFAM" id="SSF51197">
    <property type="entry name" value="Clavaminate synthase-like"/>
    <property type="match status" value="1"/>
</dbReference>
<dbReference type="EMBL" id="BNBD01000014">
    <property type="protein sequence ID" value="GHF65568.1"/>
    <property type="molecule type" value="Genomic_DNA"/>
</dbReference>